<dbReference type="PANTHER" id="PTHR23049">
    <property type="entry name" value="MYOSIN REGULATORY LIGHT CHAIN 2"/>
    <property type="match status" value="1"/>
</dbReference>
<organism evidence="3 4">
    <name type="scientific">Tritrichomonas foetus</name>
    <dbReference type="NCBI Taxonomy" id="1144522"/>
    <lineage>
        <taxon>Eukaryota</taxon>
        <taxon>Metamonada</taxon>
        <taxon>Parabasalia</taxon>
        <taxon>Tritrichomonadida</taxon>
        <taxon>Tritrichomonadidae</taxon>
        <taxon>Tritrichomonas</taxon>
    </lineage>
</organism>
<dbReference type="GeneID" id="94842068"/>
<dbReference type="FunFam" id="1.10.238.10:FF:000001">
    <property type="entry name" value="Calmodulin 1"/>
    <property type="match status" value="1"/>
</dbReference>
<dbReference type="Proteomes" id="UP000179807">
    <property type="component" value="Unassembled WGS sequence"/>
</dbReference>
<accession>A0A1J4JUR2</accession>
<dbReference type="CDD" id="cd00051">
    <property type="entry name" value="EFh"/>
    <property type="match status" value="1"/>
</dbReference>
<sequence>MTVCECFSDDQLRSFQRAFSHYDKEKTGVLNLDDLQKALKIIGIVPTQEELNGMKIDLGNAPLDILEFISLIYYFLRGSDTQEELIRAFAVFDEDNDGKIPAETAEQILSNLKHPVPKDHIEEVLAQIGADENGLIDYAEMIRVLKPE</sequence>
<dbReference type="RefSeq" id="XP_068355586.1">
    <property type="nucleotide sequence ID" value="XM_068507364.1"/>
</dbReference>
<dbReference type="InterPro" id="IPR050403">
    <property type="entry name" value="Myosin_RLC"/>
</dbReference>
<feature type="domain" description="EF-hand" evidence="2">
    <location>
        <begin position="10"/>
        <end position="45"/>
    </location>
</feature>
<dbReference type="AlphaFoldDB" id="A0A1J4JUR2"/>
<dbReference type="SUPFAM" id="SSF47473">
    <property type="entry name" value="EF-hand"/>
    <property type="match status" value="1"/>
</dbReference>
<name>A0A1J4JUR2_9EUKA</name>
<dbReference type="InterPro" id="IPR011992">
    <property type="entry name" value="EF-hand-dom_pair"/>
</dbReference>
<gene>
    <name evidence="3" type="ORF">TRFO_30455</name>
</gene>
<dbReference type="InterPro" id="IPR002048">
    <property type="entry name" value="EF_hand_dom"/>
</dbReference>
<evidence type="ECO:0000313" key="3">
    <source>
        <dbReference type="EMBL" id="OHT02450.1"/>
    </source>
</evidence>
<keyword evidence="4" id="KW-1185">Reference proteome</keyword>
<dbReference type="EMBL" id="MLAK01000867">
    <property type="protein sequence ID" value="OHT02450.1"/>
    <property type="molecule type" value="Genomic_DNA"/>
</dbReference>
<evidence type="ECO:0000259" key="2">
    <source>
        <dbReference type="PROSITE" id="PS50222"/>
    </source>
</evidence>
<comment type="caution">
    <text evidence="3">The sequence shown here is derived from an EMBL/GenBank/DDBJ whole genome shotgun (WGS) entry which is preliminary data.</text>
</comment>
<dbReference type="PROSITE" id="PS50222">
    <property type="entry name" value="EF_HAND_2"/>
    <property type="match status" value="3"/>
</dbReference>
<dbReference type="Pfam" id="PF13499">
    <property type="entry name" value="EF-hand_7"/>
    <property type="match status" value="1"/>
</dbReference>
<feature type="domain" description="EF-hand" evidence="2">
    <location>
        <begin position="80"/>
        <end position="115"/>
    </location>
</feature>
<dbReference type="VEuPathDB" id="TrichDB:TRFO_30455"/>
<evidence type="ECO:0000256" key="1">
    <source>
        <dbReference type="ARBA" id="ARBA00022737"/>
    </source>
</evidence>
<dbReference type="SMART" id="SM00054">
    <property type="entry name" value="EFh"/>
    <property type="match status" value="3"/>
</dbReference>
<keyword evidence="1" id="KW-0677">Repeat</keyword>
<dbReference type="GO" id="GO:0005509">
    <property type="term" value="F:calcium ion binding"/>
    <property type="evidence" value="ECO:0007669"/>
    <property type="project" value="InterPro"/>
</dbReference>
<evidence type="ECO:0000313" key="4">
    <source>
        <dbReference type="Proteomes" id="UP000179807"/>
    </source>
</evidence>
<dbReference type="OrthoDB" id="429467at2759"/>
<reference evidence="3" key="1">
    <citation type="submission" date="2016-10" db="EMBL/GenBank/DDBJ databases">
        <authorList>
            <person name="Benchimol M."/>
            <person name="Almeida L.G."/>
            <person name="Vasconcelos A.T."/>
            <person name="Perreira-Neves A."/>
            <person name="Rosa I.A."/>
            <person name="Tasca T."/>
            <person name="Bogo M.R."/>
            <person name="de Souza W."/>
        </authorList>
    </citation>
    <scope>NUCLEOTIDE SEQUENCE [LARGE SCALE GENOMIC DNA]</scope>
    <source>
        <strain evidence="3">K</strain>
    </source>
</reference>
<feature type="domain" description="EF-hand" evidence="2">
    <location>
        <begin position="116"/>
        <end position="148"/>
    </location>
</feature>
<proteinExistence type="predicted"/>
<dbReference type="Pfam" id="PF13405">
    <property type="entry name" value="EF-hand_6"/>
    <property type="match status" value="1"/>
</dbReference>
<dbReference type="Gene3D" id="1.10.238.10">
    <property type="entry name" value="EF-hand"/>
    <property type="match status" value="1"/>
</dbReference>
<protein>
    <submittedName>
        <fullName evidence="3">EF hand family protein</fullName>
    </submittedName>
</protein>